<dbReference type="GO" id="GO:0000712">
    <property type="term" value="P:resolution of meiotic recombination intermediates"/>
    <property type="evidence" value="ECO:0007669"/>
    <property type="project" value="TreeGrafter"/>
</dbReference>
<sequence length="1358" mass="151483">MASHAISTVWVVVTLLPLATGGGEDQVISTQVRLDVLEDGFIMQDIDEVQKLVFTVDNISSVLSVEQKANTLEAFGRGQDPVHLNQSTFPVLEVDEIGLGTSTNFYLKDELATLLHSIEPEWTQGINMELDSKELSSSVNIDIQHHFSEHFLSMQPLEAQSVCQKDFWVEDLISTLEVSLLPGQDVSSPLLLNPVLFQEFQILDSDISPFQPFSDLQITRELEICSQISWEEMNFRNFDDLIVGHELALADDTFKAFPIPFLDDCEQTTSLYVIVEDVLSQLEPQPPSSSDNIYLDWHLLEENNYNCNQLSTHLNLLEAMDTYSLEHLKSIDTRLIILDVVFYGDSCSGPISEEGKESLTITSGGQFLISGNLNGAPLCNLSGVGYQKTGKGDSLAQHNARKAFGLHESSRFDDLYYFQNSREAAVQSNESATCWDIKVHRIKLSNDILALIENLNRCYSDIMKNNEDLKRACCSYAAENESKFQKQKLVECLKEKRKNGIPSFHGDKNGNMLVTLWAIQKMAWHLCFYGMDATCLYLDKLCENTDFLNSTTVNLRSMIADVHSEAEKVMTGSHPSLSVIQEILCLKSCQSSSKILIIAEKAFWGAVRKLLASMKISLNELQSESCCSAEIIKDMVSSSFPFNEFGTILEYGGSCGSSKVSTLRPMTAGLPQLHFVKVELEEGSVPKTLCEVPCPVPYMSCAAESEEIQPSKIHFADTVIIVNTQNFDMDSIILRRSTYQKILDLEKEGAQVVERDLNLPVDVIINAASCLAWYNSKNIGLKTSASNEASSCIPLCMEDVATNVLMLLSYSFSSCFLVFEGESSFLAAIMESSDGLYAAAAALGIGLQVFCSYSSEFTEEIILNCISYTSKLTRVVYPRMPESETLAESFLTKFPSINPLSAHAILSSGCPLVEFFKHSHELRMQTVNKYLVQEESVSLFSALCRYGEREESKSGMTDCSSILSPALGSEKCPDINDSGRKKQRNAISPDKGDVAMNHQFPMEPFYQCAYGDLNSSRVSKSYGSCMLKGSEILSEIQQENQSLSNELLVQEKEYILDWDDINSENLPVNFAGEVIDLTDGSLVPEDGHLFSMKTCREHNYLVPGTKRGPPEQRTKAIRRLSFGKSTLPSFPLTSKINNDSSIWNSGKGLKKSWEEIDELNDANSATKIVVLKQQEKQLEEKLMSKYLGEFCDLQSKEKSMSQFGRTPLSKAIQSAQVQEGSPWTKEFLNRMREKSKLLHQSLPHESSPQYSGCSARKSNVTKRKSPSILELYMYQGCSWSNKMNDRKEQKQNAHTARSYNSKNASASLLPTWTPIDKRAKKTLSFTSNGNGSQCKLVWNEGNTGGLKRFRNGSRFGGS</sequence>
<keyword evidence="2" id="KW-0732">Signal</keyword>
<dbReference type="PANTHER" id="PTHR35764:SF1">
    <property type="entry name" value="PROTEIN SHORTAGE IN CHIASMATA 1"/>
    <property type="match status" value="1"/>
</dbReference>
<organism evidence="3 4">
    <name type="scientific">Dillenia turbinata</name>
    <dbReference type="NCBI Taxonomy" id="194707"/>
    <lineage>
        <taxon>Eukaryota</taxon>
        <taxon>Viridiplantae</taxon>
        <taxon>Streptophyta</taxon>
        <taxon>Embryophyta</taxon>
        <taxon>Tracheophyta</taxon>
        <taxon>Spermatophyta</taxon>
        <taxon>Magnoliopsida</taxon>
        <taxon>eudicotyledons</taxon>
        <taxon>Gunneridae</taxon>
        <taxon>Pentapetalae</taxon>
        <taxon>Dilleniales</taxon>
        <taxon>Dilleniaceae</taxon>
        <taxon>Dillenia</taxon>
    </lineage>
</organism>
<evidence type="ECO:0008006" key="5">
    <source>
        <dbReference type="Google" id="ProtNLM"/>
    </source>
</evidence>
<feature type="signal peptide" evidence="2">
    <location>
        <begin position="1"/>
        <end position="21"/>
    </location>
</feature>
<keyword evidence="4" id="KW-1185">Reference proteome</keyword>
<reference evidence="3 4" key="1">
    <citation type="submission" date="2023-12" db="EMBL/GenBank/DDBJ databases">
        <title>A high-quality genome assembly for Dillenia turbinata (Dilleniales).</title>
        <authorList>
            <person name="Chanderbali A."/>
        </authorList>
    </citation>
    <scope>NUCLEOTIDE SEQUENCE [LARGE SCALE GENOMIC DNA]</scope>
    <source>
        <strain evidence="3">LSX21</strain>
        <tissue evidence="3">Leaf</tissue>
    </source>
</reference>
<feature type="compositionally biased region" description="Polar residues" evidence="1">
    <location>
        <begin position="1243"/>
        <end position="1258"/>
    </location>
</feature>
<comment type="caution">
    <text evidence="3">The sequence shown here is derived from an EMBL/GenBank/DDBJ whole genome shotgun (WGS) entry which is preliminary data.</text>
</comment>
<dbReference type="Proteomes" id="UP001370490">
    <property type="component" value="Unassembled WGS sequence"/>
</dbReference>
<evidence type="ECO:0000256" key="1">
    <source>
        <dbReference type="SAM" id="MobiDB-lite"/>
    </source>
</evidence>
<dbReference type="EMBL" id="JBAMMX010000015">
    <property type="protein sequence ID" value="KAK6925808.1"/>
    <property type="molecule type" value="Genomic_DNA"/>
</dbReference>
<evidence type="ECO:0000313" key="3">
    <source>
        <dbReference type="EMBL" id="KAK6925808.1"/>
    </source>
</evidence>
<evidence type="ECO:0000256" key="2">
    <source>
        <dbReference type="SAM" id="SignalP"/>
    </source>
</evidence>
<feature type="non-terminal residue" evidence="3">
    <location>
        <position position="1358"/>
    </location>
</feature>
<protein>
    <recommendedName>
        <fullName evidence="5">Protein SHORTAGE IN CHIASMATA 1</fullName>
    </recommendedName>
</protein>
<feature type="region of interest" description="Disordered" evidence="1">
    <location>
        <begin position="973"/>
        <end position="993"/>
    </location>
</feature>
<feature type="chain" id="PRO_5042917206" description="Protein SHORTAGE IN CHIASMATA 1" evidence="2">
    <location>
        <begin position="22"/>
        <end position="1358"/>
    </location>
</feature>
<dbReference type="InterPro" id="IPR038824">
    <property type="entry name" value="SHOC1-like"/>
</dbReference>
<accession>A0AAN8UZF0</accession>
<feature type="region of interest" description="Disordered" evidence="1">
    <location>
        <begin position="1238"/>
        <end position="1258"/>
    </location>
</feature>
<proteinExistence type="predicted"/>
<evidence type="ECO:0000313" key="4">
    <source>
        <dbReference type="Proteomes" id="UP001370490"/>
    </source>
</evidence>
<dbReference type="PANTHER" id="PTHR35764">
    <property type="entry name" value="PROTEIN SHORTAGE IN CHIASMATA 1"/>
    <property type="match status" value="1"/>
</dbReference>
<gene>
    <name evidence="3" type="ORF">RJ641_007527</name>
</gene>
<name>A0AAN8UZF0_9MAGN</name>